<dbReference type="PROSITE" id="PS50977">
    <property type="entry name" value="HTH_TETR_2"/>
    <property type="match status" value="1"/>
</dbReference>
<feature type="domain" description="HTH tetR-type" evidence="5">
    <location>
        <begin position="6"/>
        <end position="66"/>
    </location>
</feature>
<keyword evidence="2 4" id="KW-0238">DNA-binding</keyword>
<evidence type="ECO:0000313" key="7">
    <source>
        <dbReference type="Proteomes" id="UP001205185"/>
    </source>
</evidence>
<keyword evidence="7" id="KW-1185">Reference proteome</keyword>
<sequence length="191" mass="20702">MARPKAYDPERVLDSAMVAFWSKGYLATSAADLVDSTGLGRGSLYNAYTGKKDLFHHTLRRYNEVWAARQEEFLAGGGGVRDRVRGLLMTVVEEECADDGPRGCFAVNTALELADQDAEVRELVAAVFERMATALTNAIREGRASGELAAGDAPDAVALYVLNSMYGLRVLGKTMPRDALVGVVEMVLRVL</sequence>
<dbReference type="RefSeq" id="WP_253891709.1">
    <property type="nucleotide sequence ID" value="NZ_BAAAVB010000022.1"/>
</dbReference>
<dbReference type="SUPFAM" id="SSF46689">
    <property type="entry name" value="Homeodomain-like"/>
    <property type="match status" value="1"/>
</dbReference>
<dbReference type="EMBL" id="JAMTCO010000024">
    <property type="protein sequence ID" value="MCP2274381.1"/>
    <property type="molecule type" value="Genomic_DNA"/>
</dbReference>
<accession>A0ABT1IQF3</accession>
<dbReference type="Pfam" id="PF16925">
    <property type="entry name" value="TetR_C_13"/>
    <property type="match status" value="1"/>
</dbReference>
<dbReference type="Proteomes" id="UP001205185">
    <property type="component" value="Unassembled WGS sequence"/>
</dbReference>
<dbReference type="SUPFAM" id="SSF48498">
    <property type="entry name" value="Tetracyclin repressor-like, C-terminal domain"/>
    <property type="match status" value="1"/>
</dbReference>
<keyword evidence="3" id="KW-0804">Transcription</keyword>
<feature type="DNA-binding region" description="H-T-H motif" evidence="4">
    <location>
        <begin position="29"/>
        <end position="48"/>
    </location>
</feature>
<evidence type="ECO:0000256" key="4">
    <source>
        <dbReference type="PROSITE-ProRule" id="PRU00335"/>
    </source>
</evidence>
<name>A0ABT1IQF3_9PSEU</name>
<keyword evidence="1" id="KW-0805">Transcription regulation</keyword>
<dbReference type="Pfam" id="PF00440">
    <property type="entry name" value="TetR_N"/>
    <property type="match status" value="1"/>
</dbReference>
<evidence type="ECO:0000256" key="2">
    <source>
        <dbReference type="ARBA" id="ARBA00023125"/>
    </source>
</evidence>
<organism evidence="6 7">
    <name type="scientific">Actinokineospora diospyrosa</name>
    <dbReference type="NCBI Taxonomy" id="103728"/>
    <lineage>
        <taxon>Bacteria</taxon>
        <taxon>Bacillati</taxon>
        <taxon>Actinomycetota</taxon>
        <taxon>Actinomycetes</taxon>
        <taxon>Pseudonocardiales</taxon>
        <taxon>Pseudonocardiaceae</taxon>
        <taxon>Actinokineospora</taxon>
    </lineage>
</organism>
<proteinExistence type="predicted"/>
<reference evidence="6 7" key="1">
    <citation type="submission" date="2022-06" db="EMBL/GenBank/DDBJ databases">
        <title>Genomic Encyclopedia of Archaeal and Bacterial Type Strains, Phase II (KMG-II): from individual species to whole genera.</title>
        <authorList>
            <person name="Goeker M."/>
        </authorList>
    </citation>
    <scope>NUCLEOTIDE SEQUENCE [LARGE SCALE GENOMIC DNA]</scope>
    <source>
        <strain evidence="6 7">DSM 44255</strain>
    </source>
</reference>
<dbReference type="InterPro" id="IPR001647">
    <property type="entry name" value="HTH_TetR"/>
</dbReference>
<comment type="caution">
    <text evidence="6">The sequence shown here is derived from an EMBL/GenBank/DDBJ whole genome shotgun (WGS) entry which is preliminary data.</text>
</comment>
<evidence type="ECO:0000256" key="3">
    <source>
        <dbReference type="ARBA" id="ARBA00023163"/>
    </source>
</evidence>
<dbReference type="InterPro" id="IPR011075">
    <property type="entry name" value="TetR_C"/>
</dbReference>
<evidence type="ECO:0000313" key="6">
    <source>
        <dbReference type="EMBL" id="MCP2274381.1"/>
    </source>
</evidence>
<evidence type="ECO:0000259" key="5">
    <source>
        <dbReference type="PROSITE" id="PS50977"/>
    </source>
</evidence>
<dbReference type="PANTHER" id="PTHR47506">
    <property type="entry name" value="TRANSCRIPTIONAL REGULATORY PROTEIN"/>
    <property type="match status" value="1"/>
</dbReference>
<dbReference type="Gene3D" id="1.10.10.60">
    <property type="entry name" value="Homeodomain-like"/>
    <property type="match status" value="1"/>
</dbReference>
<gene>
    <name evidence="6" type="ORF">LV75_006916</name>
</gene>
<evidence type="ECO:0000256" key="1">
    <source>
        <dbReference type="ARBA" id="ARBA00023015"/>
    </source>
</evidence>
<dbReference type="InterPro" id="IPR009057">
    <property type="entry name" value="Homeodomain-like_sf"/>
</dbReference>
<protein>
    <submittedName>
        <fullName evidence="6">Transcriptional regulator, TetR family</fullName>
    </submittedName>
</protein>
<dbReference type="InterPro" id="IPR036271">
    <property type="entry name" value="Tet_transcr_reg_TetR-rel_C_sf"/>
</dbReference>
<dbReference type="PANTHER" id="PTHR47506:SF10">
    <property type="entry name" value="TRANSCRIPTIONAL REGULATORY PROTEIN"/>
    <property type="match status" value="1"/>
</dbReference>
<dbReference type="Gene3D" id="1.10.357.10">
    <property type="entry name" value="Tetracycline Repressor, domain 2"/>
    <property type="match status" value="1"/>
</dbReference>